<dbReference type="EMBL" id="SOBT01000008">
    <property type="protein sequence ID" value="TDU32160.1"/>
    <property type="molecule type" value="Genomic_DNA"/>
</dbReference>
<dbReference type="GO" id="GO:0000976">
    <property type="term" value="F:transcription cis-regulatory region binding"/>
    <property type="evidence" value="ECO:0007669"/>
    <property type="project" value="TreeGrafter"/>
</dbReference>
<evidence type="ECO:0000259" key="3">
    <source>
        <dbReference type="PROSITE" id="PS50977"/>
    </source>
</evidence>
<dbReference type="InterPro" id="IPR009057">
    <property type="entry name" value="Homeodomain-like_sf"/>
</dbReference>
<comment type="caution">
    <text evidence="4">The sequence shown here is derived from an EMBL/GenBank/DDBJ whole genome shotgun (WGS) entry which is preliminary data.</text>
</comment>
<evidence type="ECO:0000256" key="2">
    <source>
        <dbReference type="PROSITE-ProRule" id="PRU00335"/>
    </source>
</evidence>
<dbReference type="Pfam" id="PF00440">
    <property type="entry name" value="TetR_N"/>
    <property type="match status" value="1"/>
</dbReference>
<dbReference type="GO" id="GO:0003700">
    <property type="term" value="F:DNA-binding transcription factor activity"/>
    <property type="evidence" value="ECO:0007669"/>
    <property type="project" value="TreeGrafter"/>
</dbReference>
<dbReference type="PROSITE" id="PS50977">
    <property type="entry name" value="HTH_TETR_2"/>
    <property type="match status" value="1"/>
</dbReference>
<accession>A0A4R7PFL1</accession>
<dbReference type="Gene3D" id="1.10.10.60">
    <property type="entry name" value="Homeodomain-like"/>
    <property type="match status" value="1"/>
</dbReference>
<organism evidence="4 5">
    <name type="scientific">Panacagrimonas perspica</name>
    <dbReference type="NCBI Taxonomy" id="381431"/>
    <lineage>
        <taxon>Bacteria</taxon>
        <taxon>Pseudomonadati</taxon>
        <taxon>Pseudomonadota</taxon>
        <taxon>Gammaproteobacteria</taxon>
        <taxon>Nevskiales</taxon>
        <taxon>Nevskiaceae</taxon>
        <taxon>Panacagrimonas</taxon>
    </lineage>
</organism>
<sequence length="210" mass="23412">MPSETVPIEPRDSRRTAVREFKRRLIQDAAKQIFADHGIEAASMREIALAAGYSTGLIYAYFKTKEELYAEILRDSLDALYEAMVATTGSKTGQRAVAALRGLWDFYTQRPADFDLGFYLHGGARPAGLTRDLDHELNALLDRVMIHIGECLVSDGLSTPKKAHHQAVAYATSLFGLLLMTRTGRIKSVREEPELVLNTFLRAVTQKTPK</sequence>
<dbReference type="PANTHER" id="PTHR30055">
    <property type="entry name" value="HTH-TYPE TRANSCRIPTIONAL REGULATOR RUTR"/>
    <property type="match status" value="1"/>
</dbReference>
<dbReference type="AlphaFoldDB" id="A0A4R7PFL1"/>
<dbReference type="InterPro" id="IPR001647">
    <property type="entry name" value="HTH_TetR"/>
</dbReference>
<feature type="DNA-binding region" description="H-T-H motif" evidence="2">
    <location>
        <begin position="43"/>
        <end position="62"/>
    </location>
</feature>
<dbReference type="PRINTS" id="PR00455">
    <property type="entry name" value="HTHTETR"/>
</dbReference>
<evidence type="ECO:0000313" key="5">
    <source>
        <dbReference type="Proteomes" id="UP000295341"/>
    </source>
</evidence>
<reference evidence="4 5" key="1">
    <citation type="submission" date="2019-03" db="EMBL/GenBank/DDBJ databases">
        <title>Genomic Encyclopedia of Type Strains, Phase IV (KMG-IV): sequencing the most valuable type-strain genomes for metagenomic binning, comparative biology and taxonomic classification.</title>
        <authorList>
            <person name="Goeker M."/>
        </authorList>
    </citation>
    <scope>NUCLEOTIDE SEQUENCE [LARGE SCALE GENOMIC DNA]</scope>
    <source>
        <strain evidence="4 5">DSM 26377</strain>
    </source>
</reference>
<dbReference type="RefSeq" id="WP_162851097.1">
    <property type="nucleotide sequence ID" value="NZ_MWIN01000030.1"/>
</dbReference>
<proteinExistence type="predicted"/>
<evidence type="ECO:0000313" key="4">
    <source>
        <dbReference type="EMBL" id="TDU32160.1"/>
    </source>
</evidence>
<name>A0A4R7PFL1_9GAMM</name>
<dbReference type="Gene3D" id="1.10.357.10">
    <property type="entry name" value="Tetracycline Repressor, domain 2"/>
    <property type="match status" value="1"/>
</dbReference>
<dbReference type="Proteomes" id="UP000295341">
    <property type="component" value="Unassembled WGS sequence"/>
</dbReference>
<keyword evidence="1 2" id="KW-0238">DNA-binding</keyword>
<dbReference type="InterPro" id="IPR050109">
    <property type="entry name" value="HTH-type_TetR-like_transc_reg"/>
</dbReference>
<feature type="domain" description="HTH tetR-type" evidence="3">
    <location>
        <begin position="20"/>
        <end position="80"/>
    </location>
</feature>
<evidence type="ECO:0000256" key="1">
    <source>
        <dbReference type="ARBA" id="ARBA00023125"/>
    </source>
</evidence>
<gene>
    <name evidence="4" type="ORF">DFR24_1549</name>
</gene>
<keyword evidence="5" id="KW-1185">Reference proteome</keyword>
<dbReference type="PANTHER" id="PTHR30055:SF226">
    <property type="entry name" value="HTH-TYPE TRANSCRIPTIONAL REGULATOR PKSA"/>
    <property type="match status" value="1"/>
</dbReference>
<dbReference type="SUPFAM" id="SSF46689">
    <property type="entry name" value="Homeodomain-like"/>
    <property type="match status" value="1"/>
</dbReference>
<protein>
    <submittedName>
        <fullName evidence="4">TetR family transcriptional regulator</fullName>
    </submittedName>
</protein>